<dbReference type="EMBL" id="HBFB01022211">
    <property type="protein sequence ID" value="CAD8685663.1"/>
    <property type="molecule type" value="Transcribed_RNA"/>
</dbReference>
<dbReference type="PANTHER" id="PTHR34209:SF1">
    <property type="entry name" value="CALCIUM SENSING RECEPTOR, CHLOROPLASTIC"/>
    <property type="match status" value="1"/>
</dbReference>
<organism evidence="3">
    <name type="scientific">Chlamydomonas leiostraca</name>
    <dbReference type="NCBI Taxonomy" id="1034604"/>
    <lineage>
        <taxon>Eukaryota</taxon>
        <taxon>Viridiplantae</taxon>
        <taxon>Chlorophyta</taxon>
        <taxon>core chlorophytes</taxon>
        <taxon>Chlorophyceae</taxon>
        <taxon>CS clade</taxon>
        <taxon>Chlamydomonadales</taxon>
        <taxon>Chlamydomonadaceae</taxon>
        <taxon>Chlamydomonas</taxon>
    </lineage>
</organism>
<feature type="region of interest" description="Disordered" evidence="1">
    <location>
        <begin position="564"/>
        <end position="592"/>
    </location>
</feature>
<dbReference type="GO" id="GO:0009704">
    <property type="term" value="P:de-etiolation"/>
    <property type="evidence" value="ECO:0007669"/>
    <property type="project" value="InterPro"/>
</dbReference>
<feature type="region of interest" description="Disordered" evidence="1">
    <location>
        <begin position="1"/>
        <end position="28"/>
    </location>
</feature>
<dbReference type="PROSITE" id="PS50206">
    <property type="entry name" value="RHODANESE_3"/>
    <property type="match status" value="1"/>
</dbReference>
<sequence length="674" mass="65360">MQTSTMLRGKQALKTSRIGSTKSFARPGRAGSVSVSAKYKVVDGVVVLEPKSAPATSAPAAPAPAPVAVEAPPAAVVEQAPEAASPVAAVTDVLDNTGDAAVAAASAAVDAASDAAAAAADAAAAAADAAAEAAAAAQAAAEEAAAAASGLVSGAAGAVSDLTDSITGSVTGLTDSVTEGVSSLTSSVGSSVSEVTGAAGQAVGDALGAVGGAVSTVTDTVGSTLSATTSAVGSTLKQVADTIDATTTSVSTTTSALVQGVESSVAATTAAVWGAVPAPAQEALVQAGGAVGSAASFAAEYPAPTLVLAGAVVVPAAVNAYKARYGGYAGELAPQAVSELLAGEEPALLLDVRPEAARKADGLPELKLGARFKAVALPVSVAAAQVQRATPAPVMRGVRSRDELTLQVYAAFVANLRQVATPLTKVVVMDREDSEAARAVARALRAEGLFSAYVAADGYKGWVGAGLPVTKERGVEYDASAADLISDNIEVVAKQAGALATRLKDPQVAVPVASTTAVGAVALYNYHVTLQLIALAGMGITLYTEIDKYGSLAGAVEAWKKALTPKPKPAQTPVAKKSAPPPPPKKAAAAPPAGLPPVPVFFKAAPAADAAKPAAAPAPATPPAPAAPPAPKAEAPAAPAPAAPAASTNGNGAAPAPPKAVAPPAEAATTSVKQ</sequence>
<accession>A0A6T8TBB3</accession>
<dbReference type="InterPro" id="IPR001763">
    <property type="entry name" value="Rhodanese-like_dom"/>
</dbReference>
<evidence type="ECO:0000313" key="3">
    <source>
        <dbReference type="EMBL" id="CAD8685663.1"/>
    </source>
</evidence>
<proteinExistence type="predicted"/>
<feature type="compositionally biased region" description="Polar residues" evidence="1">
    <location>
        <begin position="13"/>
        <end position="23"/>
    </location>
</feature>
<dbReference type="Gene3D" id="1.20.120.20">
    <property type="entry name" value="Apolipoprotein"/>
    <property type="match status" value="1"/>
</dbReference>
<feature type="compositionally biased region" description="Low complexity" evidence="1">
    <location>
        <begin position="643"/>
        <end position="654"/>
    </location>
</feature>
<dbReference type="GO" id="GO:0090333">
    <property type="term" value="P:regulation of stomatal closure"/>
    <property type="evidence" value="ECO:0007669"/>
    <property type="project" value="InterPro"/>
</dbReference>
<feature type="compositionally biased region" description="Pro residues" evidence="1">
    <location>
        <begin position="619"/>
        <end position="631"/>
    </location>
</feature>
<gene>
    <name evidence="3" type="ORF">CLEI1391_LOCUS12464</name>
    <name evidence="4" type="ORF">CLEI1391_LOCUS12465</name>
</gene>
<dbReference type="AlphaFoldDB" id="A0A6T8TBB3"/>
<feature type="domain" description="Rhodanese" evidence="2">
    <location>
        <begin position="343"/>
        <end position="471"/>
    </location>
</feature>
<dbReference type="EMBL" id="HBFB01022212">
    <property type="protein sequence ID" value="CAD8685664.1"/>
    <property type="molecule type" value="Transcribed_RNA"/>
</dbReference>
<dbReference type="Gene3D" id="3.40.250.10">
    <property type="entry name" value="Rhodanese-like domain"/>
    <property type="match status" value="1"/>
</dbReference>
<evidence type="ECO:0000256" key="1">
    <source>
        <dbReference type="SAM" id="MobiDB-lite"/>
    </source>
</evidence>
<dbReference type="InterPro" id="IPR044690">
    <property type="entry name" value="CAS_plant"/>
</dbReference>
<feature type="region of interest" description="Disordered" evidence="1">
    <location>
        <begin position="612"/>
        <end position="674"/>
    </location>
</feature>
<feature type="compositionally biased region" description="Low complexity" evidence="1">
    <location>
        <begin position="662"/>
        <end position="674"/>
    </location>
</feature>
<reference evidence="3" key="1">
    <citation type="submission" date="2021-01" db="EMBL/GenBank/DDBJ databases">
        <authorList>
            <person name="Corre E."/>
            <person name="Pelletier E."/>
            <person name="Niang G."/>
            <person name="Scheremetjew M."/>
            <person name="Finn R."/>
            <person name="Kale V."/>
            <person name="Holt S."/>
            <person name="Cochrane G."/>
            <person name="Meng A."/>
            <person name="Brown T."/>
            <person name="Cohen L."/>
        </authorList>
    </citation>
    <scope>NUCLEOTIDE SEQUENCE</scope>
    <source>
        <strain evidence="3">SAG 11-49</strain>
    </source>
</reference>
<name>A0A6T8TBB3_9CHLO</name>
<dbReference type="InterPro" id="IPR036873">
    <property type="entry name" value="Rhodanese-like_dom_sf"/>
</dbReference>
<protein>
    <recommendedName>
        <fullName evidence="2">Rhodanese domain-containing protein</fullName>
    </recommendedName>
</protein>
<dbReference type="PANTHER" id="PTHR34209">
    <property type="entry name" value="RHODANESE/CELL CYCLE CONTROL PHOSPHATASE SUPERFAMILY PROTEIN"/>
    <property type="match status" value="1"/>
</dbReference>
<dbReference type="GO" id="GO:0071277">
    <property type="term" value="P:cellular response to calcium ion"/>
    <property type="evidence" value="ECO:0007669"/>
    <property type="project" value="InterPro"/>
</dbReference>
<evidence type="ECO:0000259" key="2">
    <source>
        <dbReference type="PROSITE" id="PS50206"/>
    </source>
</evidence>
<evidence type="ECO:0000313" key="4">
    <source>
        <dbReference type="EMBL" id="CAD8685664.1"/>
    </source>
</evidence>
<dbReference type="SUPFAM" id="SSF52821">
    <property type="entry name" value="Rhodanese/Cell cycle control phosphatase"/>
    <property type="match status" value="1"/>
</dbReference>